<dbReference type="EMBL" id="MU795149">
    <property type="protein sequence ID" value="KAJ3809583.1"/>
    <property type="molecule type" value="Genomic_DNA"/>
</dbReference>
<accession>A0ACC1TYD5</accession>
<gene>
    <name evidence="1" type="ORF">F5876DRAFT_77621</name>
</gene>
<organism evidence="1 2">
    <name type="scientific">Lentinula aff. lateritia</name>
    <dbReference type="NCBI Taxonomy" id="2804960"/>
    <lineage>
        <taxon>Eukaryota</taxon>
        <taxon>Fungi</taxon>
        <taxon>Dikarya</taxon>
        <taxon>Basidiomycota</taxon>
        <taxon>Agaricomycotina</taxon>
        <taxon>Agaricomycetes</taxon>
        <taxon>Agaricomycetidae</taxon>
        <taxon>Agaricales</taxon>
        <taxon>Marasmiineae</taxon>
        <taxon>Omphalotaceae</taxon>
        <taxon>Lentinula</taxon>
    </lineage>
</organism>
<evidence type="ECO:0000313" key="1">
    <source>
        <dbReference type="EMBL" id="KAJ3809583.1"/>
    </source>
</evidence>
<sequence>MRLSLTFIIFGLATVVSAAPRPLNAEAREIGYTEALRLHETGALATRAGGAISAGPNPSSSDQVTAAKKKNKGKNKKKNNGKEKKKDNPQEDSAADKDKDDRLKAVLSCTGGGRALSDSERVLVQIQLNQFLNPNPRPTELPVILIPIDLPQYYAAQNVGAGGQTHEIINFQFTHPKCGKGKLPLCRGFLYLSTNGGKVFNEADELIYSRAASEAMKRTAWMKTNRSVSQMAITHELRADLGHLSSFQAFPTLKPDTIGNNPIRNTSKSGA</sequence>
<name>A0ACC1TYD5_9AGAR</name>
<keyword evidence="2" id="KW-1185">Reference proteome</keyword>
<reference evidence="1" key="1">
    <citation type="submission" date="2022-09" db="EMBL/GenBank/DDBJ databases">
        <title>A Global Phylogenomic Analysis of the Shiitake Genus Lentinula.</title>
        <authorList>
            <consortium name="DOE Joint Genome Institute"/>
            <person name="Sierra-Patev S."/>
            <person name="Min B."/>
            <person name="Naranjo-Ortiz M."/>
            <person name="Looney B."/>
            <person name="Konkel Z."/>
            <person name="Slot J.C."/>
            <person name="Sakamoto Y."/>
            <person name="Steenwyk J.L."/>
            <person name="Rokas A."/>
            <person name="Carro J."/>
            <person name="Camarero S."/>
            <person name="Ferreira P."/>
            <person name="Molpeceres G."/>
            <person name="Ruiz-Duenas F.J."/>
            <person name="Serrano A."/>
            <person name="Henrissat B."/>
            <person name="Drula E."/>
            <person name="Hughes K.W."/>
            <person name="Mata J.L."/>
            <person name="Ishikawa N.K."/>
            <person name="Vargas-Isla R."/>
            <person name="Ushijima S."/>
            <person name="Smith C.A."/>
            <person name="Ahrendt S."/>
            <person name="Andreopoulos W."/>
            <person name="He G."/>
            <person name="Labutti K."/>
            <person name="Lipzen A."/>
            <person name="Ng V."/>
            <person name="Riley R."/>
            <person name="Sandor L."/>
            <person name="Barry K."/>
            <person name="Martinez A.T."/>
            <person name="Xiao Y."/>
            <person name="Gibbons J.G."/>
            <person name="Terashima K."/>
            <person name="Grigoriev I.V."/>
            <person name="Hibbett D.S."/>
        </authorList>
    </citation>
    <scope>NUCLEOTIDE SEQUENCE</scope>
    <source>
        <strain evidence="1">TMI1499</strain>
    </source>
</reference>
<dbReference type="Proteomes" id="UP001163835">
    <property type="component" value="Unassembled WGS sequence"/>
</dbReference>
<comment type="caution">
    <text evidence="1">The sequence shown here is derived from an EMBL/GenBank/DDBJ whole genome shotgun (WGS) entry which is preliminary data.</text>
</comment>
<proteinExistence type="predicted"/>
<protein>
    <submittedName>
        <fullName evidence="1">Uncharacterized protein</fullName>
    </submittedName>
</protein>
<evidence type="ECO:0000313" key="2">
    <source>
        <dbReference type="Proteomes" id="UP001163835"/>
    </source>
</evidence>